<dbReference type="Proteomes" id="UP000297716">
    <property type="component" value="Unassembled WGS sequence"/>
</dbReference>
<feature type="region of interest" description="Disordered" evidence="1">
    <location>
        <begin position="301"/>
        <end position="448"/>
    </location>
</feature>
<accession>A0A4Z0YZW4</accession>
<feature type="region of interest" description="Disordered" evidence="1">
    <location>
        <begin position="79"/>
        <end position="125"/>
    </location>
</feature>
<feature type="compositionally biased region" description="Polar residues" evidence="1">
    <location>
        <begin position="378"/>
        <end position="424"/>
    </location>
</feature>
<evidence type="ECO:0008006" key="4">
    <source>
        <dbReference type="Google" id="ProtNLM"/>
    </source>
</evidence>
<reference evidence="2 3" key="1">
    <citation type="submission" date="2019-03" db="EMBL/GenBank/DDBJ databases">
        <title>Draft genome sequence of Xylaria hypoxylon DSM 108379, a ubiquitous saprotrophic-parasitic fungi on hardwood.</title>
        <authorList>
            <person name="Buettner E."/>
            <person name="Leonhardt S."/>
            <person name="Gebauer A.M."/>
            <person name="Liers C."/>
            <person name="Hofrichter M."/>
            <person name="Kellner H."/>
        </authorList>
    </citation>
    <scope>NUCLEOTIDE SEQUENCE [LARGE SCALE GENOMIC DNA]</scope>
    <source>
        <strain evidence="2 3">DSM 108379</strain>
    </source>
</reference>
<evidence type="ECO:0000256" key="1">
    <source>
        <dbReference type="SAM" id="MobiDB-lite"/>
    </source>
</evidence>
<sequence length="448" mass="49069">MEREPRAALILNRFTRTLSIMFATNAVASILGVPPDQLQGKSLYECIAENCWGDAIKCLESAKANDSIAYLRFWSRDPRVQEESGENEGDVEMTDQEDAASEKDSDGGVRLDDPAGSSMDGRPDAFVKREATGSPQISQPITADELNSQHGFSAPLTSRAQTANTQRSPRPRAQREVQGRRREPIPTRELEAVVSCTSDGLVMVLRKARPAIPLHPPMVSTEFGNGLFAAPWSEHPVRPNYPPELFYDFQSPFLPQYMPVREHVKAAGGPPSDQLMNSIRDVAVFAWGLVGINGNLASYSHGKPSGESQPPDGLPIWDPAGPETSYLGPEPPSSRYGGDRLTKAHPDKLVPPVHSLQTPSPTTDGEQGHTHTLGRFNSIHSSHSDNPPWPNSATIRPSQEPRPSSHVQQSQYPITGYQDSTLQQWVDGVWPEGSTPYSQQNARGSRSD</sequence>
<proteinExistence type="predicted"/>
<dbReference type="AlphaFoldDB" id="A0A4Z0YZW4"/>
<name>A0A4Z0YZW4_9PEZI</name>
<feature type="compositionally biased region" description="Basic and acidic residues" evidence="1">
    <location>
        <begin position="100"/>
        <end position="113"/>
    </location>
</feature>
<dbReference type="EMBL" id="SKBN01000076">
    <property type="protein sequence ID" value="TGJ84073.1"/>
    <property type="molecule type" value="Genomic_DNA"/>
</dbReference>
<evidence type="ECO:0000313" key="3">
    <source>
        <dbReference type="Proteomes" id="UP000297716"/>
    </source>
</evidence>
<feature type="compositionally biased region" description="Polar residues" evidence="1">
    <location>
        <begin position="435"/>
        <end position="448"/>
    </location>
</feature>
<feature type="compositionally biased region" description="Polar residues" evidence="1">
    <location>
        <begin position="157"/>
        <end position="168"/>
    </location>
</feature>
<feature type="compositionally biased region" description="Basic and acidic residues" evidence="1">
    <location>
        <begin position="337"/>
        <end position="348"/>
    </location>
</feature>
<evidence type="ECO:0000313" key="2">
    <source>
        <dbReference type="EMBL" id="TGJ84073.1"/>
    </source>
</evidence>
<feature type="compositionally biased region" description="Acidic residues" evidence="1">
    <location>
        <begin position="83"/>
        <end position="99"/>
    </location>
</feature>
<feature type="region of interest" description="Disordered" evidence="1">
    <location>
        <begin position="157"/>
        <end position="188"/>
    </location>
</feature>
<keyword evidence="3" id="KW-1185">Reference proteome</keyword>
<comment type="caution">
    <text evidence="2">The sequence shown here is derived from an EMBL/GenBank/DDBJ whole genome shotgun (WGS) entry which is preliminary data.</text>
</comment>
<feature type="compositionally biased region" description="Polar residues" evidence="1">
    <location>
        <begin position="355"/>
        <end position="365"/>
    </location>
</feature>
<gene>
    <name evidence="2" type="ORF">E0Z10_g4691</name>
</gene>
<protein>
    <recommendedName>
        <fullName evidence="4">PAS domain-containing protein</fullName>
    </recommendedName>
</protein>
<feature type="compositionally biased region" description="Basic and acidic residues" evidence="1">
    <location>
        <begin position="173"/>
        <end position="188"/>
    </location>
</feature>
<dbReference type="STRING" id="37992.A0A4Z0YZW4"/>
<organism evidence="2 3">
    <name type="scientific">Xylaria hypoxylon</name>
    <dbReference type="NCBI Taxonomy" id="37992"/>
    <lineage>
        <taxon>Eukaryota</taxon>
        <taxon>Fungi</taxon>
        <taxon>Dikarya</taxon>
        <taxon>Ascomycota</taxon>
        <taxon>Pezizomycotina</taxon>
        <taxon>Sordariomycetes</taxon>
        <taxon>Xylariomycetidae</taxon>
        <taxon>Xylariales</taxon>
        <taxon>Xylariaceae</taxon>
        <taxon>Xylaria</taxon>
    </lineage>
</organism>
<dbReference type="OrthoDB" id="411251at2759"/>